<keyword evidence="2" id="KW-0812">Transmembrane</keyword>
<gene>
    <name evidence="3" type="ORF">ABY42_09560</name>
    <name evidence="4" type="ORF">HfgLR_14065</name>
</gene>
<dbReference type="Proteomes" id="UP000066124">
    <property type="component" value="Chromosome"/>
</dbReference>
<feature type="region of interest" description="Disordered" evidence="1">
    <location>
        <begin position="70"/>
        <end position="107"/>
    </location>
</feature>
<dbReference type="PATRIC" id="fig|35746.4.peg.2032"/>
<protein>
    <submittedName>
        <fullName evidence="3">Uncharacterized protein</fullName>
    </submittedName>
</protein>
<dbReference type="GeneID" id="59460465"/>
<dbReference type="RefSeq" id="WP_004976298.1">
    <property type="nucleotide sequence ID" value="NZ_CP011947.1"/>
</dbReference>
<evidence type="ECO:0000313" key="3">
    <source>
        <dbReference type="EMBL" id="AKU07975.1"/>
    </source>
</evidence>
<dbReference type="Proteomes" id="UP000663064">
    <property type="component" value="Chromosome"/>
</dbReference>
<evidence type="ECO:0000313" key="5">
    <source>
        <dbReference type="Proteomes" id="UP000066124"/>
    </source>
</evidence>
<keyword evidence="2" id="KW-0472">Membrane</keyword>
<dbReference type="KEGG" id="hgi:ABY42_09560"/>
<proteinExistence type="predicted"/>
<dbReference type="InterPro" id="IPR058328">
    <property type="entry name" value="DUF8015"/>
</dbReference>
<dbReference type="Pfam" id="PF26047">
    <property type="entry name" value="DUF8015"/>
    <property type="match status" value="1"/>
</dbReference>
<reference evidence="4" key="3">
    <citation type="journal article" date="2021" name="Front. Microbiol.">
        <title>Cellular and Genomic Properties of Haloferax gibbonsii LR2-5, the Host of Euryarchaeal Virus HFTV1.</title>
        <authorList>
            <person name="Tittes C."/>
            <person name="Schwarzer S."/>
            <person name="Pfeiffer F."/>
            <person name="Dyall-Smith M."/>
            <person name="Rodriguez-Franco M."/>
            <person name="Oksanen H.M."/>
            <person name="Quax T.E.F."/>
        </authorList>
    </citation>
    <scope>NUCLEOTIDE SEQUENCE</scope>
    <source>
        <strain evidence="4">LR2-5</strain>
    </source>
</reference>
<sequence length="107" mass="10871">MRTRTPHSDSIVSEATRYDAILATLPLPIVVGTAAGTLSPLPLSLVVGASGLVSAAVLAYGLFVATPRSAVGPTRGSDASAETDVPLGGVTSRARDDTGRNRRRGSV</sequence>
<reference evidence="5" key="1">
    <citation type="journal article" date="2015" name="J. Biotechnol.">
        <title>Complete genome sequence of Haloferax gibbonsii strain ARA6, a potential producer of polyhydroxyalkanoates and halocins isolated from Araruama, Rio de Janeiro, Brasil.</title>
        <authorList>
            <person name="Pinto L.H."/>
            <person name="D'Alincourt Carvalho-Assef A.P."/>
            <person name="Vieira R.P."/>
            <person name="Clementino M.M."/>
            <person name="Albano R.M."/>
        </authorList>
    </citation>
    <scope>NUCLEOTIDE SEQUENCE [LARGE SCALE GENOMIC DNA]</scope>
    <source>
        <strain evidence="5">ARA6</strain>
    </source>
</reference>
<evidence type="ECO:0000256" key="2">
    <source>
        <dbReference type="SAM" id="Phobius"/>
    </source>
</evidence>
<dbReference type="AlphaFoldDB" id="A0A0K1IUH8"/>
<evidence type="ECO:0000313" key="4">
    <source>
        <dbReference type="EMBL" id="QOS12941.1"/>
    </source>
</evidence>
<keyword evidence="2" id="KW-1133">Transmembrane helix</keyword>
<accession>A0A0K1IUH8</accession>
<feature type="transmembrane region" description="Helical" evidence="2">
    <location>
        <begin position="20"/>
        <end position="39"/>
    </location>
</feature>
<reference evidence="3" key="2">
    <citation type="submission" date="2015-06" db="EMBL/GenBank/DDBJ databases">
        <authorList>
            <person name="Hoefler B.C."/>
            <person name="Straight P.D."/>
        </authorList>
    </citation>
    <scope>NUCLEOTIDE SEQUENCE [LARGE SCALE GENOMIC DNA]</scope>
    <source>
        <strain evidence="3">ARA6</strain>
    </source>
</reference>
<organism evidence="3 5">
    <name type="scientific">Haloferax gibbonsii</name>
    <dbReference type="NCBI Taxonomy" id="35746"/>
    <lineage>
        <taxon>Archaea</taxon>
        <taxon>Methanobacteriati</taxon>
        <taxon>Methanobacteriota</taxon>
        <taxon>Stenosarchaea group</taxon>
        <taxon>Halobacteria</taxon>
        <taxon>Halobacteriales</taxon>
        <taxon>Haloferacaceae</taxon>
        <taxon>Haloferax</taxon>
    </lineage>
</organism>
<dbReference type="EMBL" id="CP011947">
    <property type="protein sequence ID" value="AKU07975.1"/>
    <property type="molecule type" value="Genomic_DNA"/>
</dbReference>
<name>A0A0K1IUH8_HALGI</name>
<feature type="transmembrane region" description="Helical" evidence="2">
    <location>
        <begin position="45"/>
        <end position="65"/>
    </location>
</feature>
<dbReference type="EMBL" id="CP063205">
    <property type="protein sequence ID" value="QOS12941.1"/>
    <property type="molecule type" value="Genomic_DNA"/>
</dbReference>
<evidence type="ECO:0000256" key="1">
    <source>
        <dbReference type="SAM" id="MobiDB-lite"/>
    </source>
</evidence>